<name>A0A0G0SAU1_9BACT</name>
<evidence type="ECO:0000256" key="1">
    <source>
        <dbReference type="SAM" id="MobiDB-lite"/>
    </source>
</evidence>
<organism evidence="2 3">
    <name type="scientific">Candidatus Gottesmanbacteria bacterium GW2011_GWC2_39_8</name>
    <dbReference type="NCBI Taxonomy" id="1618450"/>
    <lineage>
        <taxon>Bacteria</taxon>
        <taxon>Candidatus Gottesmaniibacteriota</taxon>
    </lineage>
</organism>
<dbReference type="AlphaFoldDB" id="A0A0G0SAU1"/>
<evidence type="ECO:0000313" key="2">
    <source>
        <dbReference type="EMBL" id="KKR31885.1"/>
    </source>
</evidence>
<feature type="region of interest" description="Disordered" evidence="1">
    <location>
        <begin position="106"/>
        <end position="136"/>
    </location>
</feature>
<protein>
    <submittedName>
        <fullName evidence="2">Uncharacterized protein</fullName>
    </submittedName>
</protein>
<gene>
    <name evidence="2" type="ORF">UT63_C0058G0011</name>
</gene>
<proteinExistence type="predicted"/>
<accession>A0A0G0SAU1</accession>
<dbReference type="EMBL" id="LBXN01000058">
    <property type="protein sequence ID" value="KKR31885.1"/>
    <property type="molecule type" value="Genomic_DNA"/>
</dbReference>
<reference evidence="2 3" key="1">
    <citation type="journal article" date="2015" name="Nature">
        <title>rRNA introns, odd ribosomes, and small enigmatic genomes across a large radiation of phyla.</title>
        <authorList>
            <person name="Brown C.T."/>
            <person name="Hug L.A."/>
            <person name="Thomas B.C."/>
            <person name="Sharon I."/>
            <person name="Castelle C.J."/>
            <person name="Singh A."/>
            <person name="Wilkins M.J."/>
            <person name="Williams K.H."/>
            <person name="Banfield J.F."/>
        </authorList>
    </citation>
    <scope>NUCLEOTIDE SEQUENCE [LARGE SCALE GENOMIC DNA]</scope>
</reference>
<feature type="compositionally biased region" description="Basic residues" evidence="1">
    <location>
        <begin position="124"/>
        <end position="136"/>
    </location>
</feature>
<dbReference type="Proteomes" id="UP000034539">
    <property type="component" value="Unassembled WGS sequence"/>
</dbReference>
<comment type="caution">
    <text evidence="2">The sequence shown here is derived from an EMBL/GenBank/DDBJ whole genome shotgun (WGS) entry which is preliminary data.</text>
</comment>
<evidence type="ECO:0000313" key="3">
    <source>
        <dbReference type="Proteomes" id="UP000034539"/>
    </source>
</evidence>
<sequence length="136" mass="15260">MAEIKTKVGSFHLSMTTSRFSGLGGARDAARTLYDTKEMASAPKLREVLKEHEFYGHACHDLKMLGGVAQGWFSVDGYGLRLGNSFYAVRWVLKYNTTRRSESENRYIALGPRNPSSSDLRIAGKGKRNRISSRKK</sequence>